<accession>A0A7Y9WQB4</accession>
<evidence type="ECO:0000313" key="2">
    <source>
        <dbReference type="EMBL" id="NYH24226.1"/>
    </source>
</evidence>
<dbReference type="EMBL" id="JACCAS010000001">
    <property type="protein sequence ID" value="NYH24226.1"/>
    <property type="molecule type" value="Genomic_DNA"/>
</dbReference>
<dbReference type="InterPro" id="IPR014710">
    <property type="entry name" value="RmlC-like_jellyroll"/>
</dbReference>
<dbReference type="InterPro" id="IPR008778">
    <property type="entry name" value="Pirin_C_dom"/>
</dbReference>
<evidence type="ECO:0000313" key="3">
    <source>
        <dbReference type="Proteomes" id="UP000540929"/>
    </source>
</evidence>
<keyword evidence="3" id="KW-1185">Reference proteome</keyword>
<protein>
    <submittedName>
        <fullName evidence="2">Redox-sensitive bicupin YhaK (Pirin superfamily)</fullName>
    </submittedName>
</protein>
<dbReference type="Proteomes" id="UP000540929">
    <property type="component" value="Unassembled WGS sequence"/>
</dbReference>
<proteinExistence type="predicted"/>
<gene>
    <name evidence="2" type="ORF">GGD40_003705</name>
</gene>
<dbReference type="Gene3D" id="2.60.120.10">
    <property type="entry name" value="Jelly Rolls"/>
    <property type="match status" value="2"/>
</dbReference>
<sequence length="61" mass="6831">MASRTLTLEHVADDTPRVLFRHAEPIDEPIVACGPFVMNTSEDLNRTVADYHSRKFSVATT</sequence>
<dbReference type="InterPro" id="IPR011051">
    <property type="entry name" value="RmlC_Cupin_sf"/>
</dbReference>
<feature type="domain" description="Pirin C-terminal" evidence="1">
    <location>
        <begin position="9"/>
        <end position="56"/>
    </location>
</feature>
<dbReference type="SUPFAM" id="SSF51182">
    <property type="entry name" value="RmlC-like cupins"/>
    <property type="match status" value="1"/>
</dbReference>
<comment type="caution">
    <text evidence="2">The sequence shown here is derived from an EMBL/GenBank/DDBJ whole genome shotgun (WGS) entry which is preliminary data.</text>
</comment>
<reference evidence="2 3" key="1">
    <citation type="submission" date="2020-07" db="EMBL/GenBank/DDBJ databases">
        <title>Exploring microbial biodiversity for novel pathways involved in the catabolism of aromatic compounds derived from lignin.</title>
        <authorList>
            <person name="Elkins J."/>
        </authorList>
    </citation>
    <scope>NUCLEOTIDE SEQUENCE [LARGE SCALE GENOMIC DNA]</scope>
    <source>
        <strain evidence="2 3">H2C3C</strain>
    </source>
</reference>
<dbReference type="RefSeq" id="WP_179744493.1">
    <property type="nucleotide sequence ID" value="NZ_JACCAS010000001.1"/>
</dbReference>
<organism evidence="2 3">
    <name type="scientific">Paraburkholderia bryophila</name>
    <dbReference type="NCBI Taxonomy" id="420952"/>
    <lineage>
        <taxon>Bacteria</taxon>
        <taxon>Pseudomonadati</taxon>
        <taxon>Pseudomonadota</taxon>
        <taxon>Betaproteobacteria</taxon>
        <taxon>Burkholderiales</taxon>
        <taxon>Burkholderiaceae</taxon>
        <taxon>Paraburkholderia</taxon>
    </lineage>
</organism>
<name>A0A7Y9WQB4_9BURK</name>
<dbReference type="AlphaFoldDB" id="A0A7Y9WQB4"/>
<evidence type="ECO:0000259" key="1">
    <source>
        <dbReference type="Pfam" id="PF05726"/>
    </source>
</evidence>
<dbReference type="Pfam" id="PF05726">
    <property type="entry name" value="Pirin_C"/>
    <property type="match status" value="1"/>
</dbReference>